<proteinExistence type="predicted"/>
<evidence type="ECO:0000313" key="2">
    <source>
        <dbReference type="EMBL" id="RLL24071.1"/>
    </source>
</evidence>
<comment type="caution">
    <text evidence="2">The sequence shown here is derived from an EMBL/GenBank/DDBJ whole genome shotgun (WGS) entry which is preliminary data.</text>
</comment>
<evidence type="ECO:0000313" key="3">
    <source>
        <dbReference type="Proteomes" id="UP000280271"/>
    </source>
</evidence>
<sequence length="79" mass="9145">MSGGDCYKIVNGQLNNRIHTVDYNFAQKQVNLIFNIVTHEGEVIAFKAHYQHFKILSWVKVFVFIFIDHVLALCLAHLL</sequence>
<accession>A0ABX9U007</accession>
<protein>
    <submittedName>
        <fullName evidence="2">Uncharacterized protein</fullName>
    </submittedName>
</protein>
<dbReference type="Proteomes" id="UP000280271">
    <property type="component" value="Unassembled WGS sequence"/>
</dbReference>
<name>A0ABX9U007_9GAMM</name>
<keyword evidence="1" id="KW-0812">Transmembrane</keyword>
<keyword evidence="1" id="KW-0472">Membrane</keyword>
<gene>
    <name evidence="2" type="ORF">D9K81_02840</name>
</gene>
<organism evidence="2 3">
    <name type="scientific">Acinetobacter chengduensis</name>
    <dbReference type="NCBI Taxonomy" id="2420890"/>
    <lineage>
        <taxon>Bacteria</taxon>
        <taxon>Pseudomonadati</taxon>
        <taxon>Pseudomonadota</taxon>
        <taxon>Gammaproteobacteria</taxon>
        <taxon>Moraxellales</taxon>
        <taxon>Moraxellaceae</taxon>
        <taxon>Acinetobacter</taxon>
    </lineage>
</organism>
<feature type="transmembrane region" description="Helical" evidence="1">
    <location>
        <begin position="55"/>
        <end position="78"/>
    </location>
</feature>
<evidence type="ECO:0000256" key="1">
    <source>
        <dbReference type="SAM" id="Phobius"/>
    </source>
</evidence>
<dbReference type="EMBL" id="RCHC01000002">
    <property type="protein sequence ID" value="RLL24071.1"/>
    <property type="molecule type" value="Genomic_DNA"/>
</dbReference>
<keyword evidence="3" id="KW-1185">Reference proteome</keyword>
<reference evidence="2 3" key="1">
    <citation type="submission" date="2018-09" db="EMBL/GenBank/DDBJ databases">
        <title>The draft genome of Acinetobacter sp. strains.</title>
        <authorList>
            <person name="Qin J."/>
            <person name="Feng Y."/>
            <person name="Zong Z."/>
        </authorList>
    </citation>
    <scope>NUCLEOTIDE SEQUENCE [LARGE SCALE GENOMIC DNA]</scope>
    <source>
        <strain evidence="2 3">WCHAc060005</strain>
    </source>
</reference>
<keyword evidence="1" id="KW-1133">Transmembrane helix</keyword>